<dbReference type="GO" id="GO:0008146">
    <property type="term" value="F:sulfotransferase activity"/>
    <property type="evidence" value="ECO:0007669"/>
    <property type="project" value="InterPro"/>
</dbReference>
<accession>A0AA39FAK9</accession>
<keyword evidence="3" id="KW-0812">Transmembrane</keyword>
<feature type="chain" id="PRO_5041388358" evidence="10">
    <location>
        <begin position="26"/>
        <end position="734"/>
    </location>
</feature>
<dbReference type="GO" id="GO:0008237">
    <property type="term" value="F:metallopeptidase activity"/>
    <property type="evidence" value="ECO:0007669"/>
    <property type="project" value="InterPro"/>
</dbReference>
<keyword evidence="12" id="KW-1185">Reference proteome</keyword>
<dbReference type="InterPro" id="IPR024079">
    <property type="entry name" value="MetalloPept_cat_dom_sf"/>
</dbReference>
<organism evidence="11 12">
    <name type="scientific">Microctonus aethiopoides</name>
    <dbReference type="NCBI Taxonomy" id="144406"/>
    <lineage>
        <taxon>Eukaryota</taxon>
        <taxon>Metazoa</taxon>
        <taxon>Ecdysozoa</taxon>
        <taxon>Arthropoda</taxon>
        <taxon>Hexapoda</taxon>
        <taxon>Insecta</taxon>
        <taxon>Pterygota</taxon>
        <taxon>Neoptera</taxon>
        <taxon>Endopterygota</taxon>
        <taxon>Hymenoptera</taxon>
        <taxon>Apocrita</taxon>
        <taxon>Ichneumonoidea</taxon>
        <taxon>Braconidae</taxon>
        <taxon>Euphorinae</taxon>
        <taxon>Microctonus</taxon>
    </lineage>
</organism>
<dbReference type="EMBL" id="JAQQBS010001422">
    <property type="protein sequence ID" value="KAK0165951.1"/>
    <property type="molecule type" value="Genomic_DNA"/>
</dbReference>
<evidence type="ECO:0000313" key="12">
    <source>
        <dbReference type="Proteomes" id="UP001168990"/>
    </source>
</evidence>
<proteinExistence type="predicted"/>
<evidence type="ECO:0000256" key="4">
    <source>
        <dbReference type="ARBA" id="ARBA00022968"/>
    </source>
</evidence>
<keyword evidence="5" id="KW-1133">Transmembrane helix</keyword>
<keyword evidence="4" id="KW-0735">Signal-anchor</keyword>
<dbReference type="PANTHER" id="PTHR12129">
    <property type="entry name" value="HEPARAN SULFATE 2-O-SULFOTRANSFERASE"/>
    <property type="match status" value="1"/>
</dbReference>
<dbReference type="Proteomes" id="UP001168990">
    <property type="component" value="Unassembled WGS sequence"/>
</dbReference>
<feature type="compositionally biased region" description="Low complexity" evidence="9">
    <location>
        <begin position="165"/>
        <end position="176"/>
    </location>
</feature>
<evidence type="ECO:0000256" key="9">
    <source>
        <dbReference type="SAM" id="MobiDB-lite"/>
    </source>
</evidence>
<evidence type="ECO:0000256" key="2">
    <source>
        <dbReference type="ARBA" id="ARBA00022679"/>
    </source>
</evidence>
<evidence type="ECO:0000256" key="5">
    <source>
        <dbReference type="ARBA" id="ARBA00022989"/>
    </source>
</evidence>
<keyword evidence="2" id="KW-0808">Transferase</keyword>
<evidence type="ECO:0000256" key="8">
    <source>
        <dbReference type="ARBA" id="ARBA00023180"/>
    </source>
</evidence>
<keyword evidence="8" id="KW-0325">Glycoprotein</keyword>
<dbReference type="InterPro" id="IPR007734">
    <property type="entry name" value="Heparan_SO4_2-O-STrfase"/>
</dbReference>
<dbReference type="Gene3D" id="3.40.390.10">
    <property type="entry name" value="Collagenase (Catalytic Domain)"/>
    <property type="match status" value="1"/>
</dbReference>
<feature type="region of interest" description="Disordered" evidence="9">
    <location>
        <begin position="160"/>
        <end position="197"/>
    </location>
</feature>
<evidence type="ECO:0000256" key="3">
    <source>
        <dbReference type="ARBA" id="ARBA00022692"/>
    </source>
</evidence>
<protein>
    <submittedName>
        <fullName evidence="11">Uncharacterized protein</fullName>
    </submittedName>
</protein>
<dbReference type="AlphaFoldDB" id="A0AA39FAK9"/>
<evidence type="ECO:0000256" key="7">
    <source>
        <dbReference type="ARBA" id="ARBA00023136"/>
    </source>
</evidence>
<comment type="subcellular location">
    <subcellularLocation>
        <location evidence="1">Golgi apparatus membrane</location>
        <topology evidence="1">Single-pass type II membrane protein</topology>
    </subcellularLocation>
</comment>
<reference evidence="11" key="2">
    <citation type="submission" date="2023-03" db="EMBL/GenBank/DDBJ databases">
        <authorList>
            <person name="Inwood S.N."/>
            <person name="Skelly J.G."/>
            <person name="Guhlin J."/>
            <person name="Harrop T.W.R."/>
            <person name="Goldson S.G."/>
            <person name="Dearden P.K."/>
        </authorList>
    </citation>
    <scope>NUCLEOTIDE SEQUENCE</scope>
    <source>
        <strain evidence="11">Irish</strain>
        <tissue evidence="11">Whole body</tissue>
    </source>
</reference>
<reference evidence="11" key="1">
    <citation type="journal article" date="2023" name="bioRxiv">
        <title>Scaffold-level genome assemblies of two parasitoid biocontrol wasps reveal the parthenogenesis mechanism and an associated novel virus.</title>
        <authorList>
            <person name="Inwood S."/>
            <person name="Skelly J."/>
            <person name="Guhlin J."/>
            <person name="Harrop T."/>
            <person name="Goldson S."/>
            <person name="Dearden P."/>
        </authorList>
    </citation>
    <scope>NUCLEOTIDE SEQUENCE</scope>
    <source>
        <strain evidence="11">Irish</strain>
        <tissue evidence="11">Whole body</tissue>
    </source>
</reference>
<keyword evidence="6" id="KW-0333">Golgi apparatus</keyword>
<feature type="signal peptide" evidence="10">
    <location>
        <begin position="1"/>
        <end position="25"/>
    </location>
</feature>
<dbReference type="InterPro" id="IPR027417">
    <property type="entry name" value="P-loop_NTPase"/>
</dbReference>
<evidence type="ECO:0000256" key="10">
    <source>
        <dbReference type="SAM" id="SignalP"/>
    </source>
</evidence>
<evidence type="ECO:0000313" key="11">
    <source>
        <dbReference type="EMBL" id="KAK0165951.1"/>
    </source>
</evidence>
<dbReference type="PANTHER" id="PTHR12129:SF15">
    <property type="entry name" value="URONYL 2-SULFOTRANSFERASE"/>
    <property type="match status" value="1"/>
</dbReference>
<name>A0AA39FAK9_9HYME</name>
<sequence>MAQFIVISHFIFLLIQIIFLNCTSAYFDEITTTIVDENGVDIKLKWMKTKQFLANENLSIWRARTSRTYLRKDDEVMRNIGHFETYHDLDKSSAVVYIEKENSLYGFIDMRYELIGLPVDRLDEKHIVGKSRWVIHVVDEENNSVDSELTLKYTKKTSSIDNNLPSTSHTHSSSSPSKKRPHDDVNDPSSTCDDSLPSFEKYRRTNLESPSIFDLVDTLNLNTIFKKIDVKKPLGPFYPEILLLVAHNIEINDRYKLARYDYPAKHVLYYLIYMNAVAMLFAKLAPDVEIHINIAGIIFEELKEGFPFSTSLYLDNALICTNRDLVSQSVTKYINHLKSNDEEVLFPEDSFDFFLYSTNIIARCNEERKMLCGVSVDWFNIFEWRAFLKKSKLDKKFLGSIVDNTGNFQTYIDTSRELAHLMKIDDDDSDSDSIMRKNGIHHSLNYLKWSKNSVKNFREYFRRHRNRCFLLNKPRSLNVYDIPTAYLSTQVQCKCYGYAPLTQQSRTVDCKKRLQCQRIKHNNLEPNNRVLATVSSKKVRRMPYPLDGTPCDDSMELLIEEITGIIRQEAIPLSFDGNVRFLNFSQFGRQAPVFISMVKNPLDIRITHRKRSTSKIYRGAISHFCGQDPRCTKKNSRWPLNRAKENVEKWYHVVGILEHMDDTLDKLENNFPYFFRGAKDEYKKIMMKQHNGTIGNKIHSNQLIMKQLGELFTDEVEFYLWLKSRLLNGTSDNG</sequence>
<gene>
    <name evidence="11" type="ORF">PV328_004424</name>
</gene>
<keyword evidence="10" id="KW-0732">Signal</keyword>
<keyword evidence="7" id="KW-0472">Membrane</keyword>
<dbReference type="Gene3D" id="3.40.50.300">
    <property type="entry name" value="P-loop containing nucleotide triphosphate hydrolases"/>
    <property type="match status" value="1"/>
</dbReference>
<evidence type="ECO:0000256" key="1">
    <source>
        <dbReference type="ARBA" id="ARBA00004323"/>
    </source>
</evidence>
<evidence type="ECO:0000256" key="6">
    <source>
        <dbReference type="ARBA" id="ARBA00023034"/>
    </source>
</evidence>
<comment type="caution">
    <text evidence="11">The sequence shown here is derived from an EMBL/GenBank/DDBJ whole genome shotgun (WGS) entry which is preliminary data.</text>
</comment>
<dbReference type="GO" id="GO:0000139">
    <property type="term" value="C:Golgi membrane"/>
    <property type="evidence" value="ECO:0007669"/>
    <property type="project" value="UniProtKB-SubCell"/>
</dbReference>